<sequence length="60" mass="7068">MKKHNRAKLGKKKHTTKPKLGSQIAQFEKFVVFLNFDTNFTSYVCTNSFDFHFITRISQL</sequence>
<dbReference type="Proteomes" id="UP000245468">
    <property type="component" value="Chromosome"/>
</dbReference>
<evidence type="ECO:0000313" key="2">
    <source>
        <dbReference type="Proteomes" id="UP000245468"/>
    </source>
</evidence>
<accession>A0A2S2DTN2</accession>
<protein>
    <submittedName>
        <fullName evidence="1">Uncharacterized protein</fullName>
    </submittedName>
</protein>
<keyword evidence="2" id="KW-1185">Reference proteome</keyword>
<reference evidence="2" key="1">
    <citation type="submission" date="2018-05" db="EMBL/GenBank/DDBJ databases">
        <title>Pseudarcicella sp. HME7025 Genome sequencing and assembly.</title>
        <authorList>
            <person name="Kim H."/>
            <person name="Kang H."/>
            <person name="Joh K."/>
        </authorList>
    </citation>
    <scope>NUCLEOTIDE SEQUENCE [LARGE SCALE GENOMIC DNA]</scope>
    <source>
        <strain evidence="2">HME7025</strain>
    </source>
</reference>
<dbReference type="EMBL" id="CP029346">
    <property type="protein sequence ID" value="AWL08736.1"/>
    <property type="molecule type" value="Genomic_DNA"/>
</dbReference>
<dbReference type="KEGG" id="psez:HME7025_00866"/>
<evidence type="ECO:0000313" key="1">
    <source>
        <dbReference type="EMBL" id="AWL08736.1"/>
    </source>
</evidence>
<name>A0A2S2DTN2_9BACT</name>
<dbReference type="AlphaFoldDB" id="A0A2S2DTN2"/>
<proteinExistence type="predicted"/>
<gene>
    <name evidence="1" type="ORF">HME7025_00866</name>
</gene>
<organism evidence="1 2">
    <name type="scientific">Aquirufa nivalisilvae</name>
    <dbReference type="NCBI Taxonomy" id="2516557"/>
    <lineage>
        <taxon>Bacteria</taxon>
        <taxon>Pseudomonadati</taxon>
        <taxon>Bacteroidota</taxon>
        <taxon>Cytophagia</taxon>
        <taxon>Cytophagales</taxon>
        <taxon>Flectobacillaceae</taxon>
        <taxon>Aquirufa</taxon>
    </lineage>
</organism>